<sequence>MFTFKFSRGRGPRNEPTLLTEKKDPVDLKWQLKIAINVSDQEKSSLTFIQKIETKFDEEIKTAFENLADSALIADLKSSDKESNNESSHGSDIDIQEECQGQKLSVILIAGLLGMITSKLVLEVFLSRAVPWTEQKKRLSKVPNIEVSDLFKDYDFHLVQLLDTSLIKMNALS</sequence>
<reference evidence="1 2" key="1">
    <citation type="journal article" date="2018" name="Sci. Rep.">
        <title>Comparative analysis of the Pocillopora damicornis genome highlights role of immune system in coral evolution.</title>
        <authorList>
            <person name="Cunning R."/>
            <person name="Bay R.A."/>
            <person name="Gillette P."/>
            <person name="Baker A.C."/>
            <person name="Traylor-Knowles N."/>
        </authorList>
    </citation>
    <scope>NUCLEOTIDE SEQUENCE [LARGE SCALE GENOMIC DNA]</scope>
    <source>
        <strain evidence="1">RSMAS</strain>
        <tissue evidence="1">Whole animal</tissue>
    </source>
</reference>
<keyword evidence="2" id="KW-1185">Reference proteome</keyword>
<accession>A0A3M6U609</accession>
<dbReference type="EMBL" id="RCHS01002185">
    <property type="protein sequence ID" value="RMX49041.1"/>
    <property type="molecule type" value="Genomic_DNA"/>
</dbReference>
<evidence type="ECO:0000313" key="1">
    <source>
        <dbReference type="EMBL" id="RMX49041.1"/>
    </source>
</evidence>
<protein>
    <submittedName>
        <fullName evidence="1">Uncharacterized protein</fullName>
    </submittedName>
</protein>
<gene>
    <name evidence="1" type="ORF">pdam_00024079</name>
</gene>
<dbReference type="Proteomes" id="UP000275408">
    <property type="component" value="Unassembled WGS sequence"/>
</dbReference>
<comment type="caution">
    <text evidence="1">The sequence shown here is derived from an EMBL/GenBank/DDBJ whole genome shotgun (WGS) entry which is preliminary data.</text>
</comment>
<dbReference type="AlphaFoldDB" id="A0A3M6U609"/>
<organism evidence="1 2">
    <name type="scientific">Pocillopora damicornis</name>
    <name type="common">Cauliflower coral</name>
    <name type="synonym">Millepora damicornis</name>
    <dbReference type="NCBI Taxonomy" id="46731"/>
    <lineage>
        <taxon>Eukaryota</taxon>
        <taxon>Metazoa</taxon>
        <taxon>Cnidaria</taxon>
        <taxon>Anthozoa</taxon>
        <taxon>Hexacorallia</taxon>
        <taxon>Scleractinia</taxon>
        <taxon>Astrocoeniina</taxon>
        <taxon>Pocilloporidae</taxon>
        <taxon>Pocillopora</taxon>
    </lineage>
</organism>
<evidence type="ECO:0000313" key="2">
    <source>
        <dbReference type="Proteomes" id="UP000275408"/>
    </source>
</evidence>
<name>A0A3M6U609_POCDA</name>
<proteinExistence type="predicted"/>